<name>A0ABQ1N9D8_9BACT</name>
<evidence type="ECO:0000256" key="1">
    <source>
        <dbReference type="SAM" id="Phobius"/>
    </source>
</evidence>
<keyword evidence="1" id="KW-1133">Transmembrane helix</keyword>
<evidence type="ECO:0000313" key="3">
    <source>
        <dbReference type="Proteomes" id="UP000635885"/>
    </source>
</evidence>
<proteinExistence type="predicted"/>
<gene>
    <name evidence="2" type="ORF">GCM10010993_36700</name>
</gene>
<protein>
    <submittedName>
        <fullName evidence="2">Uncharacterized protein</fullName>
    </submittedName>
</protein>
<dbReference type="RefSeq" id="WP_188444578.1">
    <property type="nucleotide sequence ID" value="NZ_BMFD01000028.1"/>
</dbReference>
<comment type="caution">
    <text evidence="2">The sequence shown here is derived from an EMBL/GenBank/DDBJ whole genome shotgun (WGS) entry which is preliminary data.</text>
</comment>
<keyword evidence="1" id="KW-0812">Transmembrane</keyword>
<sequence>MIHKVLKNLNLKLFSVLLFSFIIFGDVLSFQASKVLNDFENNLKPANSSENYFVFEKKLWSEFKEDFKAEQSKIINRQDSLSKIMRQQADSLLKFKNSSLSEPLRVHKDLTSKQLPWVLCVFLGLLVIVGLGYLLHLNSRLNNYLEQSQNSELNYQKSKGLWIDRERQLKRELLNANIKLEEYEKKQNEL</sequence>
<feature type="transmembrane region" description="Helical" evidence="1">
    <location>
        <begin position="115"/>
        <end position="135"/>
    </location>
</feature>
<reference evidence="3" key="1">
    <citation type="journal article" date="2019" name="Int. J. Syst. Evol. Microbiol.">
        <title>The Global Catalogue of Microorganisms (GCM) 10K type strain sequencing project: providing services to taxonomists for standard genome sequencing and annotation.</title>
        <authorList>
            <consortium name="The Broad Institute Genomics Platform"/>
            <consortium name="The Broad Institute Genome Sequencing Center for Infectious Disease"/>
            <person name="Wu L."/>
            <person name="Ma J."/>
        </authorList>
    </citation>
    <scope>NUCLEOTIDE SEQUENCE [LARGE SCALE GENOMIC DNA]</scope>
    <source>
        <strain evidence="3">CGMCC 1.12479</strain>
    </source>
</reference>
<accession>A0ABQ1N9D8</accession>
<organism evidence="2 3">
    <name type="scientific">Belliella aquatica</name>
    <dbReference type="NCBI Taxonomy" id="1323734"/>
    <lineage>
        <taxon>Bacteria</taxon>
        <taxon>Pseudomonadati</taxon>
        <taxon>Bacteroidota</taxon>
        <taxon>Cytophagia</taxon>
        <taxon>Cytophagales</taxon>
        <taxon>Cyclobacteriaceae</taxon>
        <taxon>Belliella</taxon>
    </lineage>
</organism>
<dbReference type="EMBL" id="BMFD01000028">
    <property type="protein sequence ID" value="GGC54990.1"/>
    <property type="molecule type" value="Genomic_DNA"/>
</dbReference>
<keyword evidence="3" id="KW-1185">Reference proteome</keyword>
<evidence type="ECO:0000313" key="2">
    <source>
        <dbReference type="EMBL" id="GGC54990.1"/>
    </source>
</evidence>
<dbReference type="Proteomes" id="UP000635885">
    <property type="component" value="Unassembled WGS sequence"/>
</dbReference>
<keyword evidence="1" id="KW-0472">Membrane</keyword>